<evidence type="ECO:0000313" key="2">
    <source>
        <dbReference type="Proteomes" id="UP001602119"/>
    </source>
</evidence>
<accession>A0ABW6VJH4</accession>
<dbReference type="RefSeq" id="WP_387347731.1">
    <property type="nucleotide sequence ID" value="NZ_JBIAXI010000042.1"/>
</dbReference>
<dbReference type="EMBL" id="JBIAXI010000042">
    <property type="protein sequence ID" value="MFF4779061.1"/>
    <property type="molecule type" value="Genomic_DNA"/>
</dbReference>
<dbReference type="Proteomes" id="UP001602119">
    <property type="component" value="Unassembled WGS sequence"/>
</dbReference>
<organism evidence="1 2">
    <name type="scientific">Microtetraspora fusca</name>
    <dbReference type="NCBI Taxonomy" id="1997"/>
    <lineage>
        <taxon>Bacteria</taxon>
        <taxon>Bacillati</taxon>
        <taxon>Actinomycetota</taxon>
        <taxon>Actinomycetes</taxon>
        <taxon>Streptosporangiales</taxon>
        <taxon>Streptosporangiaceae</taxon>
        <taxon>Microtetraspora</taxon>
    </lineage>
</organism>
<proteinExistence type="predicted"/>
<name>A0ABW6VJH4_MICFU</name>
<evidence type="ECO:0000313" key="1">
    <source>
        <dbReference type="EMBL" id="MFF4779061.1"/>
    </source>
</evidence>
<sequence length="94" mass="10268">MTSGPLEPEWEALCAKVEAVLDTDVVRYEQEWLPGALARAAGLLARRLEALERRTGAADRAERILSVAADMRTNLGQDKLSTDDLYDPDTGLPA</sequence>
<keyword evidence="2" id="KW-1185">Reference proteome</keyword>
<comment type="caution">
    <text evidence="1">The sequence shown here is derived from an EMBL/GenBank/DDBJ whole genome shotgun (WGS) entry which is preliminary data.</text>
</comment>
<gene>
    <name evidence="1" type="ORF">ACFY05_40205</name>
</gene>
<protein>
    <submittedName>
        <fullName evidence="1">Uncharacterized protein</fullName>
    </submittedName>
</protein>
<reference evidence="1 2" key="1">
    <citation type="submission" date="2024-10" db="EMBL/GenBank/DDBJ databases">
        <title>The Natural Products Discovery Center: Release of the First 8490 Sequenced Strains for Exploring Actinobacteria Biosynthetic Diversity.</title>
        <authorList>
            <person name="Kalkreuter E."/>
            <person name="Kautsar S.A."/>
            <person name="Yang D."/>
            <person name="Bader C.D."/>
            <person name="Teijaro C.N."/>
            <person name="Fluegel L."/>
            <person name="Davis C.M."/>
            <person name="Simpson J.R."/>
            <person name="Lauterbach L."/>
            <person name="Steele A.D."/>
            <person name="Gui C."/>
            <person name="Meng S."/>
            <person name="Li G."/>
            <person name="Viehrig K."/>
            <person name="Ye F."/>
            <person name="Su P."/>
            <person name="Kiefer A.F."/>
            <person name="Nichols A."/>
            <person name="Cepeda A.J."/>
            <person name="Yan W."/>
            <person name="Fan B."/>
            <person name="Jiang Y."/>
            <person name="Adhikari A."/>
            <person name="Zheng C.-J."/>
            <person name="Schuster L."/>
            <person name="Cowan T.M."/>
            <person name="Smanski M.J."/>
            <person name="Chevrette M.G."/>
            <person name="De Carvalho L.P.S."/>
            <person name="Shen B."/>
        </authorList>
    </citation>
    <scope>NUCLEOTIDE SEQUENCE [LARGE SCALE GENOMIC DNA]</scope>
    <source>
        <strain evidence="1 2">NPDC001281</strain>
    </source>
</reference>